<dbReference type="Proteomes" id="UP000041254">
    <property type="component" value="Unassembled WGS sequence"/>
</dbReference>
<proteinExistence type="predicted"/>
<dbReference type="AlphaFoldDB" id="A0A0G4EQ67"/>
<dbReference type="VEuPathDB" id="CryptoDB:Vbra_7995"/>
<gene>
    <name evidence="3" type="ORF">Vbra_7995</name>
</gene>
<sequence length="295" mass="32439">MDEAAFNKERSLLRTKHANELKELEKDVKKKKGAMKEAAQKKLEDAEERHAKELAEFDKQRGGGGGKPSAASASASSSSSSKDQPKNGTASSSSSSAALAMKVFPDANWSGLSNSELQAACEERGISKKGKKEDLISRLMQFHQSQAARLREQEGGGQGQQQQQQASRAAGGDENGGMDKDDDDDDPKSQAEIEESERQYKRELVMRKALRAVLNKHAQKLAADGVTEDPGIPIDELCERFAAIKVRNFRPELLGYTTVEEFVDSQPDGLVFYDKKAKRLYPPEEGDDDDEDDDD</sequence>
<protein>
    <recommendedName>
        <fullName evidence="2">SAP domain-containing protein</fullName>
    </recommendedName>
</protein>
<evidence type="ECO:0000259" key="2">
    <source>
        <dbReference type="PROSITE" id="PS50800"/>
    </source>
</evidence>
<evidence type="ECO:0000256" key="1">
    <source>
        <dbReference type="SAM" id="MobiDB-lite"/>
    </source>
</evidence>
<feature type="region of interest" description="Disordered" evidence="1">
    <location>
        <begin position="23"/>
        <end position="97"/>
    </location>
</feature>
<dbReference type="OMA" id="LYIFTID"/>
<dbReference type="OrthoDB" id="449331at2759"/>
<dbReference type="Pfam" id="PF02037">
    <property type="entry name" value="SAP"/>
    <property type="match status" value="1"/>
</dbReference>
<reference evidence="3 4" key="1">
    <citation type="submission" date="2014-11" db="EMBL/GenBank/DDBJ databases">
        <authorList>
            <person name="Zhu J."/>
            <person name="Qi W."/>
            <person name="Song R."/>
        </authorList>
    </citation>
    <scope>NUCLEOTIDE SEQUENCE [LARGE SCALE GENOMIC DNA]</scope>
</reference>
<evidence type="ECO:0000313" key="3">
    <source>
        <dbReference type="EMBL" id="CEL99431.1"/>
    </source>
</evidence>
<dbReference type="SMART" id="SM00513">
    <property type="entry name" value="SAP"/>
    <property type="match status" value="1"/>
</dbReference>
<feature type="region of interest" description="Disordered" evidence="1">
    <location>
        <begin position="137"/>
        <end position="200"/>
    </location>
</feature>
<feature type="domain" description="SAP" evidence="2">
    <location>
        <begin position="109"/>
        <end position="143"/>
    </location>
</feature>
<feature type="compositionally biased region" description="Acidic residues" evidence="1">
    <location>
        <begin position="284"/>
        <end position="295"/>
    </location>
</feature>
<dbReference type="SUPFAM" id="SSF68906">
    <property type="entry name" value="SAP domain"/>
    <property type="match status" value="1"/>
</dbReference>
<keyword evidence="4" id="KW-1185">Reference proteome</keyword>
<dbReference type="EMBL" id="CDMY01000280">
    <property type="protein sequence ID" value="CEL99431.1"/>
    <property type="molecule type" value="Genomic_DNA"/>
</dbReference>
<feature type="compositionally biased region" description="Low complexity" evidence="1">
    <location>
        <begin position="69"/>
        <end position="81"/>
    </location>
</feature>
<feature type="compositionally biased region" description="Basic and acidic residues" evidence="1">
    <location>
        <begin position="23"/>
        <end position="61"/>
    </location>
</feature>
<dbReference type="InParanoid" id="A0A0G4EQ67"/>
<feature type="region of interest" description="Disordered" evidence="1">
    <location>
        <begin position="276"/>
        <end position="295"/>
    </location>
</feature>
<evidence type="ECO:0000313" key="4">
    <source>
        <dbReference type="Proteomes" id="UP000041254"/>
    </source>
</evidence>
<name>A0A0G4EQ67_VITBC</name>
<feature type="compositionally biased region" description="Basic and acidic residues" evidence="1">
    <location>
        <begin position="187"/>
        <end position="200"/>
    </location>
</feature>
<dbReference type="Gene3D" id="1.10.720.30">
    <property type="entry name" value="SAP domain"/>
    <property type="match status" value="1"/>
</dbReference>
<accession>A0A0G4EQ67</accession>
<dbReference type="PROSITE" id="PS50800">
    <property type="entry name" value="SAP"/>
    <property type="match status" value="1"/>
</dbReference>
<dbReference type="InterPro" id="IPR036361">
    <property type="entry name" value="SAP_dom_sf"/>
</dbReference>
<organism evidence="3 4">
    <name type="scientific">Vitrella brassicaformis (strain CCMP3155)</name>
    <dbReference type="NCBI Taxonomy" id="1169540"/>
    <lineage>
        <taxon>Eukaryota</taxon>
        <taxon>Sar</taxon>
        <taxon>Alveolata</taxon>
        <taxon>Colpodellida</taxon>
        <taxon>Vitrellaceae</taxon>
        <taxon>Vitrella</taxon>
    </lineage>
</organism>
<dbReference type="InterPro" id="IPR003034">
    <property type="entry name" value="SAP_dom"/>
</dbReference>